<sequence>MNVVTIDEKCLERIRKLGLPMVKDNNPYVVLSVRGDGVRASEKWNAKIYRDSRGRLKLVTVDLKTLMDMLEGQAPVKKARTIWVDDAGWGFPLGGVMIGATDGVRVETAVVPVECFQGERFKRKEYLKQAATATLGLLERLGARPEDTLVEICTGYVNVGSKEALRKAGYDVRVAEIAGLLQEELEKRFAEYVRKLGYPGYVDPKTTHDSKGTFEGIVKWIEESPEGRMRLAKTGWRRFKR</sequence>
<protein>
    <submittedName>
        <fullName evidence="1">Uncharacterized protein</fullName>
    </submittedName>
</protein>
<keyword evidence="2" id="KW-1185">Reference proteome</keyword>
<evidence type="ECO:0000313" key="1">
    <source>
        <dbReference type="EMBL" id="AFC99547.1"/>
    </source>
</evidence>
<gene>
    <name evidence="1" type="ordered locus">Mtc_0786</name>
</gene>
<organism evidence="1 2">
    <name type="scientific">Methanocella conradii (strain DSM 24694 / JCM 17849 / CGMCC 1.5162 / HZ254)</name>
    <dbReference type="NCBI Taxonomy" id="1041930"/>
    <lineage>
        <taxon>Archaea</taxon>
        <taxon>Methanobacteriati</taxon>
        <taxon>Methanobacteriota</taxon>
        <taxon>Stenosarchaea group</taxon>
        <taxon>Methanomicrobia</taxon>
        <taxon>Methanocellales</taxon>
        <taxon>Methanocellaceae</taxon>
        <taxon>Methanocella</taxon>
    </lineage>
</organism>
<dbReference type="Proteomes" id="UP000005233">
    <property type="component" value="Chromosome"/>
</dbReference>
<reference evidence="1 2" key="1">
    <citation type="journal article" date="2012" name="J. Bacteriol.">
        <title>Complete genome sequence of a thermophilic methanogen, Methanocella conradii HZ254, isolated from Chinese rice field soil.</title>
        <authorList>
            <person name="Lu Z."/>
            <person name="Lu Y."/>
        </authorList>
    </citation>
    <scope>NUCLEOTIDE SEQUENCE [LARGE SCALE GENOMIC DNA]</scope>
    <source>
        <strain evidence="2">DSM 24694 / JCM 17849 / CGMCC 1.5162 / HZ254</strain>
    </source>
</reference>
<dbReference type="RefSeq" id="WP_014405386.1">
    <property type="nucleotide sequence ID" value="NC_017034.1"/>
</dbReference>
<dbReference type="EMBL" id="CP003243">
    <property type="protein sequence ID" value="AFC99547.1"/>
    <property type="molecule type" value="Genomic_DNA"/>
</dbReference>
<evidence type="ECO:0000313" key="2">
    <source>
        <dbReference type="Proteomes" id="UP000005233"/>
    </source>
</evidence>
<dbReference type="GeneID" id="11970681"/>
<dbReference type="eggNOG" id="arCOG11023">
    <property type="taxonomic scope" value="Archaea"/>
</dbReference>
<dbReference type="AlphaFoldDB" id="H8I9C9"/>
<accession>H8I9C9</accession>
<dbReference type="OrthoDB" id="146545at2157"/>
<proteinExistence type="predicted"/>
<dbReference type="HOGENOM" id="CLU_1149810_0_0_2"/>
<dbReference type="KEGG" id="mez:Mtc_0786"/>
<dbReference type="STRING" id="1041930.Mtc_0786"/>
<name>H8I9C9_METCZ</name>